<evidence type="ECO:0000256" key="1">
    <source>
        <dbReference type="ARBA" id="ARBA00004442"/>
    </source>
</evidence>
<dbReference type="EMBL" id="PPCN01000004">
    <property type="protein sequence ID" value="POF31658.1"/>
    <property type="molecule type" value="Genomic_DNA"/>
</dbReference>
<dbReference type="PANTHER" id="PTHR30026:SF22">
    <property type="entry name" value="OUTER MEMBRANE EFFLUX PROTEIN"/>
    <property type="match status" value="1"/>
</dbReference>
<sequence length="455" mass="50337">MRVFLALLISTCLVDISSAADLRQVVQEAVSTNPDVLESAANRRARDQEYRRSQGAFLPSVDVSAEIGPERLDRPNSFTANDNDKWRTAKEISVTVQQLLFDGFASVNEVYRQSARVDGAALRVMERSEATALDAVEAYIDVLRHTAILSKARMNVSKHRRIFSDVDERYQGGETGAADLAQARERVAAADVIVTEVHKSLLDTIAKYERIVGNKPARLAPAKPASIPAGPVNRLVDVAAQQHPQVRAALADADAAKYQYDSSKGNFLPEISLRGRAAVGDDLGGIEGRNNEYSGKLVFSWNLYNGGRDTALSQEYNERLTEAQIAVDRVRRELKEGIERSWASVTTLTDRIKALREQLEANRQVVGGYRQEYDIGQRTLLDVLNAENALFNSEIELISARAIYTFSTYQLRATSGDLLAYLSVTPPAEAMDGQRDNASIFPQSANFNIEPLRKF</sequence>
<accession>A0A2S3UVA9</accession>
<dbReference type="InterPro" id="IPR051906">
    <property type="entry name" value="TolC-like"/>
</dbReference>
<dbReference type="GO" id="GO:0009279">
    <property type="term" value="C:cell outer membrane"/>
    <property type="evidence" value="ECO:0007669"/>
    <property type="project" value="UniProtKB-SubCell"/>
</dbReference>
<dbReference type="NCBIfam" id="TIGR01844">
    <property type="entry name" value="type_I_sec_TolC"/>
    <property type="match status" value="1"/>
</dbReference>
<keyword evidence="5" id="KW-0812">Transmembrane</keyword>
<evidence type="ECO:0000313" key="10">
    <source>
        <dbReference type="Proteomes" id="UP000236959"/>
    </source>
</evidence>
<name>A0A2S3UVA9_9HYPH</name>
<keyword evidence="3" id="KW-0813">Transport</keyword>
<dbReference type="PANTHER" id="PTHR30026">
    <property type="entry name" value="OUTER MEMBRANE PROTEIN TOLC"/>
    <property type="match status" value="1"/>
</dbReference>
<feature type="coiled-coil region" evidence="8">
    <location>
        <begin position="313"/>
        <end position="365"/>
    </location>
</feature>
<keyword evidence="6" id="KW-0472">Membrane</keyword>
<dbReference type="GO" id="GO:1990281">
    <property type="term" value="C:efflux pump complex"/>
    <property type="evidence" value="ECO:0007669"/>
    <property type="project" value="TreeGrafter"/>
</dbReference>
<dbReference type="InterPro" id="IPR010130">
    <property type="entry name" value="T1SS_OMP_TolC"/>
</dbReference>
<evidence type="ECO:0000313" key="9">
    <source>
        <dbReference type="EMBL" id="POF31658.1"/>
    </source>
</evidence>
<dbReference type="Pfam" id="PF02321">
    <property type="entry name" value="OEP"/>
    <property type="match status" value="2"/>
</dbReference>
<comment type="subcellular location">
    <subcellularLocation>
        <location evidence="1">Cell outer membrane</location>
    </subcellularLocation>
</comment>
<keyword evidence="10" id="KW-1185">Reference proteome</keyword>
<organism evidence="9 10">
    <name type="scientific">Roseibium marinum</name>
    <dbReference type="NCBI Taxonomy" id="281252"/>
    <lineage>
        <taxon>Bacteria</taxon>
        <taxon>Pseudomonadati</taxon>
        <taxon>Pseudomonadota</taxon>
        <taxon>Alphaproteobacteria</taxon>
        <taxon>Hyphomicrobiales</taxon>
        <taxon>Stappiaceae</taxon>
        <taxon>Roseibium</taxon>
    </lineage>
</organism>
<evidence type="ECO:0000256" key="6">
    <source>
        <dbReference type="ARBA" id="ARBA00023136"/>
    </source>
</evidence>
<evidence type="ECO:0000256" key="3">
    <source>
        <dbReference type="ARBA" id="ARBA00022448"/>
    </source>
</evidence>
<dbReference type="Gene3D" id="1.20.1600.10">
    <property type="entry name" value="Outer membrane efflux proteins (OEP)"/>
    <property type="match status" value="1"/>
</dbReference>
<gene>
    <name evidence="9" type="ORF">CLV41_104227</name>
</gene>
<dbReference type="SUPFAM" id="SSF56954">
    <property type="entry name" value="Outer membrane efflux proteins (OEP)"/>
    <property type="match status" value="1"/>
</dbReference>
<keyword evidence="8" id="KW-0175">Coiled coil</keyword>
<dbReference type="GO" id="GO:0015288">
    <property type="term" value="F:porin activity"/>
    <property type="evidence" value="ECO:0007669"/>
    <property type="project" value="TreeGrafter"/>
</dbReference>
<dbReference type="OrthoDB" id="9814637at2"/>
<protein>
    <submittedName>
        <fullName evidence="9">Adhesin transport system outer membrane protein</fullName>
    </submittedName>
</protein>
<evidence type="ECO:0000256" key="4">
    <source>
        <dbReference type="ARBA" id="ARBA00022452"/>
    </source>
</evidence>
<evidence type="ECO:0000256" key="7">
    <source>
        <dbReference type="ARBA" id="ARBA00023237"/>
    </source>
</evidence>
<evidence type="ECO:0000256" key="5">
    <source>
        <dbReference type="ARBA" id="ARBA00022692"/>
    </source>
</evidence>
<keyword evidence="7" id="KW-0998">Cell outer membrane</keyword>
<dbReference type="Proteomes" id="UP000236959">
    <property type="component" value="Unassembled WGS sequence"/>
</dbReference>
<dbReference type="InterPro" id="IPR003423">
    <property type="entry name" value="OMP_efflux"/>
</dbReference>
<evidence type="ECO:0000256" key="8">
    <source>
        <dbReference type="SAM" id="Coils"/>
    </source>
</evidence>
<reference evidence="9 10" key="1">
    <citation type="submission" date="2018-01" db="EMBL/GenBank/DDBJ databases">
        <title>Genomic Encyclopedia of Archaeal and Bacterial Type Strains, Phase II (KMG-II): from individual species to whole genera.</title>
        <authorList>
            <person name="Goeker M."/>
        </authorList>
    </citation>
    <scope>NUCLEOTIDE SEQUENCE [LARGE SCALE GENOMIC DNA]</scope>
    <source>
        <strain evidence="9 10">DSM 17023</strain>
    </source>
</reference>
<dbReference type="GO" id="GO:0015562">
    <property type="term" value="F:efflux transmembrane transporter activity"/>
    <property type="evidence" value="ECO:0007669"/>
    <property type="project" value="InterPro"/>
</dbReference>
<proteinExistence type="inferred from homology"/>
<keyword evidence="4" id="KW-1134">Transmembrane beta strand</keyword>
<comment type="similarity">
    <text evidence="2">Belongs to the outer membrane factor (OMF) (TC 1.B.17) family.</text>
</comment>
<comment type="caution">
    <text evidence="9">The sequence shown here is derived from an EMBL/GenBank/DDBJ whole genome shotgun (WGS) entry which is preliminary data.</text>
</comment>
<evidence type="ECO:0000256" key="2">
    <source>
        <dbReference type="ARBA" id="ARBA00007613"/>
    </source>
</evidence>
<dbReference type="AlphaFoldDB" id="A0A2S3UVA9"/>